<dbReference type="GO" id="GO:0005783">
    <property type="term" value="C:endoplasmic reticulum"/>
    <property type="evidence" value="ECO:0007669"/>
    <property type="project" value="TreeGrafter"/>
</dbReference>
<proteinExistence type="predicted"/>
<evidence type="ECO:0000256" key="1">
    <source>
        <dbReference type="ARBA" id="ARBA00022737"/>
    </source>
</evidence>
<organism evidence="4 5">
    <name type="scientific">Blomia tropicalis</name>
    <name type="common">Mite</name>
    <dbReference type="NCBI Taxonomy" id="40697"/>
    <lineage>
        <taxon>Eukaryota</taxon>
        <taxon>Metazoa</taxon>
        <taxon>Ecdysozoa</taxon>
        <taxon>Arthropoda</taxon>
        <taxon>Chelicerata</taxon>
        <taxon>Arachnida</taxon>
        <taxon>Acari</taxon>
        <taxon>Acariformes</taxon>
        <taxon>Sarcoptiformes</taxon>
        <taxon>Astigmata</taxon>
        <taxon>Glycyphagoidea</taxon>
        <taxon>Echimyopodidae</taxon>
        <taxon>Blomia</taxon>
    </lineage>
</organism>
<dbReference type="Proteomes" id="UP001142055">
    <property type="component" value="Chromosome 1"/>
</dbReference>
<evidence type="ECO:0000256" key="3">
    <source>
        <dbReference type="SAM" id="MobiDB-lite"/>
    </source>
</evidence>
<accession>A0A9Q0MGJ0</accession>
<protein>
    <submittedName>
        <fullName evidence="4">Uncharacterized protein</fullName>
    </submittedName>
</protein>
<evidence type="ECO:0000256" key="2">
    <source>
        <dbReference type="ARBA" id="ARBA00022803"/>
    </source>
</evidence>
<dbReference type="EMBL" id="JAPWDV010000001">
    <property type="protein sequence ID" value="KAJ6225511.1"/>
    <property type="molecule type" value="Genomic_DNA"/>
</dbReference>
<keyword evidence="5" id="KW-1185">Reference proteome</keyword>
<feature type="region of interest" description="Disordered" evidence="3">
    <location>
        <begin position="116"/>
        <end position="136"/>
    </location>
</feature>
<dbReference type="PANTHER" id="PTHR44227:SF3">
    <property type="entry name" value="PROTEIN O-MANNOSYL-TRANSFERASE TMTC4"/>
    <property type="match status" value="1"/>
</dbReference>
<gene>
    <name evidence="4" type="ORF">RDWZM_004056</name>
</gene>
<keyword evidence="2" id="KW-0802">TPR repeat</keyword>
<comment type="caution">
    <text evidence="4">The sequence shown here is derived from an EMBL/GenBank/DDBJ whole genome shotgun (WGS) entry which is preliminary data.</text>
</comment>
<dbReference type="GO" id="GO:0000030">
    <property type="term" value="F:mannosyltransferase activity"/>
    <property type="evidence" value="ECO:0007669"/>
    <property type="project" value="TreeGrafter"/>
</dbReference>
<evidence type="ECO:0000313" key="4">
    <source>
        <dbReference type="EMBL" id="KAJ6225511.1"/>
    </source>
</evidence>
<name>A0A9Q0MGJ0_BLOTA</name>
<sequence length="307" mass="34543">MRQILKPINSASSPQVNSFINESQCTNATMVQKIMTFSNVRIKTESDFSLAYQLRFNEQISIDDHSSNGSDTCHHRSKLNCINNNNNKNTNNNIKQQKENACSNCTIGRHDRTKLDGRTNGPMVWPSRCNQHCDSSDTTKQYSKMNITNKSNSPLDDDDGDGGGSDGDHVPYRLHLLLNLMLLVIHSSLNNIKRIVGKFSGFTPSLMVANMRTRMNDVYIELLNASSAICSMELVLYCVPPILVMICFANSLHGDFVHDDIPALVQNPDVLGTTSIRELFTHDFWGRPISDIESHKSYRPITTLTFR</sequence>
<dbReference type="PANTHER" id="PTHR44227">
    <property type="match status" value="1"/>
</dbReference>
<evidence type="ECO:0000313" key="5">
    <source>
        <dbReference type="Proteomes" id="UP001142055"/>
    </source>
</evidence>
<dbReference type="GO" id="GO:0030968">
    <property type="term" value="P:endoplasmic reticulum unfolded protein response"/>
    <property type="evidence" value="ECO:0007669"/>
    <property type="project" value="TreeGrafter"/>
</dbReference>
<dbReference type="GO" id="GO:0035269">
    <property type="term" value="P:protein O-linked glycosylation via mannose"/>
    <property type="evidence" value="ECO:0007669"/>
    <property type="project" value="TreeGrafter"/>
</dbReference>
<keyword evidence="1" id="KW-0677">Repeat</keyword>
<dbReference type="InterPro" id="IPR052346">
    <property type="entry name" value="O-mannosyl-transferase_TMTC"/>
</dbReference>
<dbReference type="AlphaFoldDB" id="A0A9Q0MGJ0"/>
<reference evidence="4" key="1">
    <citation type="submission" date="2022-12" db="EMBL/GenBank/DDBJ databases">
        <title>Genome assemblies of Blomia tropicalis.</title>
        <authorList>
            <person name="Cui Y."/>
        </authorList>
    </citation>
    <scope>NUCLEOTIDE SEQUENCE</scope>
    <source>
        <tissue evidence="4">Adult mites</tissue>
    </source>
</reference>